<accession>A0ABY5PYP4</accession>
<dbReference type="RefSeq" id="WP_183069701.1">
    <property type="nucleotide sequence ID" value="NZ_CP102514.1"/>
</dbReference>
<dbReference type="InterPro" id="IPR047789">
    <property type="entry name" value="CU044_5270-like"/>
</dbReference>
<name>A0ABY5PYP4_9ACTN</name>
<sequence length="375" mass="40345">MNADLSRPRPADREDESSLRLTFVERELPAGRHQFHKERLMAQIHEDLRAAGTDADAGTVTPARRTGSRNPFLRRAFLVPAAAFALAGALAAGFLTYVDQGAADGPGSTIATGPAMTTRIGTAEAKGTAELLDRISLAAASVGPGVKVRPDQFIYIGSKTANTYVKIVENKSSLVSQELHMRHTWNSPDGLRGWLIEPGATGPGGLTLDRPKVNGKDMPPSLNGPSHDYLATLPTDPDVLLKKIYEETRGMGRNPDQQAFTTIGDLLRESYPPAELAAALYKTAAKIPGVVTVDDAVDAEGRHGLAVARLDEENGQREEWIFDRQTLEFLGERVVQVRGDAGEDGLIKEGTVVYTSAVMTRGVVDRMKEVPGAGR</sequence>
<keyword evidence="3" id="KW-1185">Reference proteome</keyword>
<gene>
    <name evidence="2" type="ORF">NRK68_15875</name>
</gene>
<dbReference type="EMBL" id="CP102514">
    <property type="protein sequence ID" value="UUY48560.1"/>
    <property type="molecule type" value="Genomic_DNA"/>
</dbReference>
<keyword evidence="1" id="KW-1133">Transmembrane helix</keyword>
<dbReference type="NCBIfam" id="NF038083">
    <property type="entry name" value="CU044_5270_fam"/>
    <property type="match status" value="1"/>
</dbReference>
<protein>
    <submittedName>
        <fullName evidence="2">CU044_5270 family protein</fullName>
    </submittedName>
</protein>
<dbReference type="GeneID" id="95574959"/>
<evidence type="ECO:0000313" key="3">
    <source>
        <dbReference type="Proteomes" id="UP001057738"/>
    </source>
</evidence>
<keyword evidence="1" id="KW-0472">Membrane</keyword>
<feature type="transmembrane region" description="Helical" evidence="1">
    <location>
        <begin position="77"/>
        <end position="98"/>
    </location>
</feature>
<reference evidence="2" key="1">
    <citation type="submission" date="2022-08" db="EMBL/GenBank/DDBJ databases">
        <authorList>
            <person name="Tian L."/>
        </authorList>
    </citation>
    <scope>NUCLEOTIDE SEQUENCE</scope>
    <source>
        <strain evidence="2">CM253</strain>
    </source>
</reference>
<proteinExistence type="predicted"/>
<evidence type="ECO:0000256" key="1">
    <source>
        <dbReference type="SAM" id="Phobius"/>
    </source>
</evidence>
<organism evidence="2 3">
    <name type="scientific">Streptomyces yangpuensis</name>
    <dbReference type="NCBI Taxonomy" id="1648182"/>
    <lineage>
        <taxon>Bacteria</taxon>
        <taxon>Bacillati</taxon>
        <taxon>Actinomycetota</taxon>
        <taxon>Actinomycetes</taxon>
        <taxon>Kitasatosporales</taxon>
        <taxon>Streptomycetaceae</taxon>
        <taxon>Streptomyces</taxon>
    </lineage>
</organism>
<evidence type="ECO:0000313" key="2">
    <source>
        <dbReference type="EMBL" id="UUY48560.1"/>
    </source>
</evidence>
<dbReference type="Proteomes" id="UP001057738">
    <property type="component" value="Chromosome"/>
</dbReference>
<keyword evidence="1" id="KW-0812">Transmembrane</keyword>